<dbReference type="Proteomes" id="UP000199691">
    <property type="component" value="Unassembled WGS sequence"/>
</dbReference>
<accession>A0A1H0WYL7</accession>
<dbReference type="RefSeq" id="WP_245734170.1">
    <property type="nucleotide sequence ID" value="NZ_FNIX01000025.1"/>
</dbReference>
<dbReference type="AlphaFoldDB" id="A0A1H0WYL7"/>
<evidence type="ECO:0000259" key="1">
    <source>
        <dbReference type="Pfam" id="PF01243"/>
    </source>
</evidence>
<protein>
    <submittedName>
        <fullName evidence="2">Pyridoxamine 5'-phosphate oxidase</fullName>
    </submittedName>
</protein>
<name>A0A1H0WYL7_9PSEU</name>
<dbReference type="Pfam" id="PF01243">
    <property type="entry name" value="PNPOx_N"/>
    <property type="match status" value="1"/>
</dbReference>
<dbReference type="InterPro" id="IPR011576">
    <property type="entry name" value="Pyridox_Oxase_N"/>
</dbReference>
<sequence>MTTTGQRGAVEALLHRTLAAHKSMFLATAGSDGSWVSGVYFTERGPHELVLVLEERGRTLKAIRENPEVSLVVSTGSPMEPFLQARGTAVVVGGAEDELVRQALVAKVSEAGPFLATPVRAVKVAVPRWRVTDIPNGWLPGKDFGA</sequence>
<evidence type="ECO:0000313" key="2">
    <source>
        <dbReference type="EMBL" id="SDP95535.1"/>
    </source>
</evidence>
<keyword evidence="3" id="KW-1185">Reference proteome</keyword>
<gene>
    <name evidence="2" type="ORF">SAMN05421507_12564</name>
</gene>
<dbReference type="STRING" id="641025.SAMN05421507_12564"/>
<dbReference type="Gene3D" id="2.30.110.10">
    <property type="entry name" value="Electron Transport, Fmn-binding Protein, Chain A"/>
    <property type="match status" value="1"/>
</dbReference>
<dbReference type="InterPro" id="IPR012349">
    <property type="entry name" value="Split_barrel_FMN-bd"/>
</dbReference>
<organism evidence="2 3">
    <name type="scientific">Lentzea jiangxiensis</name>
    <dbReference type="NCBI Taxonomy" id="641025"/>
    <lineage>
        <taxon>Bacteria</taxon>
        <taxon>Bacillati</taxon>
        <taxon>Actinomycetota</taxon>
        <taxon>Actinomycetes</taxon>
        <taxon>Pseudonocardiales</taxon>
        <taxon>Pseudonocardiaceae</taxon>
        <taxon>Lentzea</taxon>
    </lineage>
</organism>
<evidence type="ECO:0000313" key="3">
    <source>
        <dbReference type="Proteomes" id="UP000199691"/>
    </source>
</evidence>
<feature type="domain" description="Pyridoxamine 5'-phosphate oxidase N-terminal" evidence="1">
    <location>
        <begin position="17"/>
        <end position="129"/>
    </location>
</feature>
<reference evidence="3" key="1">
    <citation type="submission" date="2016-10" db="EMBL/GenBank/DDBJ databases">
        <authorList>
            <person name="Varghese N."/>
            <person name="Submissions S."/>
        </authorList>
    </citation>
    <scope>NUCLEOTIDE SEQUENCE [LARGE SCALE GENOMIC DNA]</scope>
    <source>
        <strain evidence="3">CGMCC 4.6609</strain>
    </source>
</reference>
<dbReference type="SUPFAM" id="SSF50475">
    <property type="entry name" value="FMN-binding split barrel"/>
    <property type="match status" value="1"/>
</dbReference>
<dbReference type="EMBL" id="FNIX01000025">
    <property type="protein sequence ID" value="SDP95535.1"/>
    <property type="molecule type" value="Genomic_DNA"/>
</dbReference>
<proteinExistence type="predicted"/>